<name>A0A4U8Q7L6_9FIRM</name>
<dbReference type="RefSeq" id="WP_156042854.1">
    <property type="nucleotide sequence ID" value="NZ_CABMJZ010000118.1"/>
</dbReference>
<gene>
    <name evidence="2" type="ORF">DSM106044_02118</name>
</gene>
<dbReference type="Proteomes" id="UP000306509">
    <property type="component" value="Unassembled WGS sequence"/>
</dbReference>
<keyword evidence="3" id="KW-1185">Reference proteome</keyword>
<reference evidence="2 3" key="1">
    <citation type="journal article" date="2019" name="Anaerobe">
        <title>Detection of Robinsoniella peoriensis in multiple bone samples of a trauma patient.</title>
        <authorList>
            <person name="Schrottner P."/>
            <person name="Hartwich K."/>
            <person name="Bunk B."/>
            <person name="Schober I."/>
            <person name="Helbig S."/>
            <person name="Rudolph W.W."/>
            <person name="Gunzer F."/>
        </authorList>
    </citation>
    <scope>NUCLEOTIDE SEQUENCE [LARGE SCALE GENOMIC DNA]</scope>
    <source>
        <strain evidence="2 3">DSM 106044</strain>
    </source>
</reference>
<comment type="caution">
    <text evidence="2">The sequence shown here is derived from an EMBL/GenBank/DDBJ whole genome shotgun (WGS) entry which is preliminary data.</text>
</comment>
<keyword evidence="1" id="KW-1133">Transmembrane helix</keyword>
<evidence type="ECO:0008006" key="4">
    <source>
        <dbReference type="Google" id="ProtNLM"/>
    </source>
</evidence>
<dbReference type="EMBL" id="QGQD01000045">
    <property type="protein sequence ID" value="TLD00920.1"/>
    <property type="molecule type" value="Genomic_DNA"/>
</dbReference>
<keyword evidence="1" id="KW-0812">Transmembrane</keyword>
<organism evidence="2 3">
    <name type="scientific">Robinsoniella peoriensis</name>
    <dbReference type="NCBI Taxonomy" id="180332"/>
    <lineage>
        <taxon>Bacteria</taxon>
        <taxon>Bacillati</taxon>
        <taxon>Bacillota</taxon>
        <taxon>Clostridia</taxon>
        <taxon>Lachnospirales</taxon>
        <taxon>Lachnospiraceae</taxon>
        <taxon>Robinsoniella</taxon>
    </lineage>
</organism>
<keyword evidence="1" id="KW-0472">Membrane</keyword>
<proteinExistence type="predicted"/>
<evidence type="ECO:0000313" key="2">
    <source>
        <dbReference type="EMBL" id="TLD00920.1"/>
    </source>
</evidence>
<sequence>MGLEILMGFGLFFAGMASGVFVIALCQVSGNSKDKDQEDREQIEYLRKYNSK</sequence>
<accession>A0A4U8Q7L6</accession>
<evidence type="ECO:0000256" key="1">
    <source>
        <dbReference type="SAM" id="Phobius"/>
    </source>
</evidence>
<dbReference type="AlphaFoldDB" id="A0A4U8Q7L6"/>
<feature type="transmembrane region" description="Helical" evidence="1">
    <location>
        <begin position="6"/>
        <end position="26"/>
    </location>
</feature>
<evidence type="ECO:0000313" key="3">
    <source>
        <dbReference type="Proteomes" id="UP000306509"/>
    </source>
</evidence>
<protein>
    <recommendedName>
        <fullName evidence="4">DUF3789 domain-containing protein</fullName>
    </recommendedName>
</protein>